<feature type="compositionally biased region" description="Low complexity" evidence="13">
    <location>
        <begin position="1482"/>
        <end position="1499"/>
    </location>
</feature>
<evidence type="ECO:0000256" key="13">
    <source>
        <dbReference type="SAM" id="MobiDB-lite"/>
    </source>
</evidence>
<organism evidence="15 16">
    <name type="scientific">Solanum bulbocastanum</name>
    <name type="common">Wild potato</name>
    <dbReference type="NCBI Taxonomy" id="147425"/>
    <lineage>
        <taxon>Eukaryota</taxon>
        <taxon>Viridiplantae</taxon>
        <taxon>Streptophyta</taxon>
        <taxon>Embryophyta</taxon>
        <taxon>Tracheophyta</taxon>
        <taxon>Spermatophyta</taxon>
        <taxon>Magnoliopsida</taxon>
        <taxon>eudicotyledons</taxon>
        <taxon>Gunneridae</taxon>
        <taxon>Pentapetalae</taxon>
        <taxon>asterids</taxon>
        <taxon>lamiids</taxon>
        <taxon>Solanales</taxon>
        <taxon>Solanaceae</taxon>
        <taxon>Solanoideae</taxon>
        <taxon>Solaneae</taxon>
        <taxon>Solanum</taxon>
    </lineage>
</organism>
<feature type="compositionally biased region" description="Basic and acidic residues" evidence="13">
    <location>
        <begin position="1436"/>
        <end position="1445"/>
    </location>
</feature>
<dbReference type="GO" id="GO:0000785">
    <property type="term" value="C:chromatin"/>
    <property type="evidence" value="ECO:0007669"/>
    <property type="project" value="TreeGrafter"/>
</dbReference>
<dbReference type="Gene3D" id="2.30.30.140">
    <property type="match status" value="1"/>
</dbReference>
<dbReference type="GO" id="GO:0035825">
    <property type="term" value="P:homologous recombination"/>
    <property type="evidence" value="ECO:0007669"/>
    <property type="project" value="UniProtKB-ARBA"/>
</dbReference>
<dbReference type="GO" id="GO:0005634">
    <property type="term" value="C:nucleus"/>
    <property type="evidence" value="ECO:0007669"/>
    <property type="project" value="UniProtKB-SubCell"/>
</dbReference>
<keyword evidence="16" id="KW-1185">Reference proteome</keyword>
<feature type="compositionally biased region" description="Basic residues" evidence="13">
    <location>
        <begin position="1467"/>
        <end position="1476"/>
    </location>
</feature>
<feature type="region of interest" description="Disordered" evidence="13">
    <location>
        <begin position="1328"/>
        <end position="1355"/>
    </location>
</feature>
<dbReference type="InterPro" id="IPR035892">
    <property type="entry name" value="C2_domain_sf"/>
</dbReference>
<evidence type="ECO:0000256" key="4">
    <source>
        <dbReference type="ARBA" id="ARBA00022618"/>
    </source>
</evidence>
<accession>A0AAN8Y2T1</accession>
<sequence length="2295" mass="257891">MASKLQLQLKELGSKLDNPPTSKDSLIKLLKQGSTFLSELEQSPPKAMLEAMQPLQSAIVKPELLKHQDREVKLLVATCICEITRITAPEAPYSDDVLKDIFHLIVSTFSGLGDINSPSFGRRVVILETLARYRSCVVMLDLECDDLINEMFQTFLNVVRDEHQDSILTSMQTIMVVLIEESEDIREDLLHVILSVLGRHKKDVSIAGRGLAMKVIEQCSGKLEPSIKQFLVSSMSGDSRPTTFEIDYHEVIYDIYRCAPQILSGVVPYITGELLTDQLDVRLKAVHLVGDLFALSESAISEAFHPIFLEFLKRLTDRIVEVRMSVLEHVKGCLLSNPFRQEAPQIISALRDRLLDYDENVRKQVVVVLCDAACNALTCMKVDTIKLVAERIRDKSLLVKRYTLERLADIYRIYCLNSSSGSIKGVDYDWIPGRILRCFYDKDFRSDIVEHILCSSLFPNEFSVKDKVKNWVKVFSSFDKVEVRALEKLLEQKQRLQQEMRRYLSLRQMQQDGDATEIQKKVVFCFRIMSRCFTDPGKAEESFQILDQLKDANVWRILTVLLDPNNNSIRASSSRDELLKILGEKHRLYDFLGTLSMKCSYILFNKEHVKEILQETNIQKSAGSTDLILSCTHLLVILARFCPFLLSGIEEDLIHLLEDDNEIIKEGVLHVLAKAGAAIREKLGDSSRSLDLMLERICLEGSRRQAKYAIHALASIMKDDGLKSLSVLYKRLVDMLEEKSHLPAVLQSLGCIAQTAMPVFETREKEIEQFIKKNILELSHTSEGKAKESWEDRSEICSMKIFGIKTLVKSYLPVKDANLRLGIDDLLGILKNILSFGEISIQIKSSSADKAHLRLAAAKAILRLSKHWDHKIPVDVLYLTLGTSEASFPQVKKLFLNKVHQYLKDRYLDPKYTCAFLLDLQFQQPDFEEIKSNLSDVIQIYQQGKARQLSVQSEAITPVPYPEYILPYLVHALAHHSSFPNIDECKDVKVFEPTYRQLHVFLSMLVHGDEEGKPEGGISREKESISTIKSILHSIKHSEDAVDSTKSKNSYAVSDLGLAITNRLVPNHDELKELKASVSLPPSLYKQHEKTEEKDQSLVEVRTWLADEGIMVHFESIKFETNGTLKSEITEDEAMKDSETEGNEVPLGKIMERLKARSKMRKEVKDDSSPAEVRTENDFDILKVVREIDSNNVVDDNKLDASNGHESAVKTKASNKRQKRKTGTDISVPRGAKRQRSSSSSVHKLSSKLKDSIEKEEDLQSMSEDKSSEEVFVEPEESDLLTTSIRKKTSLPPKQKRKATDKNHDDTHEIGMDSREVKKIKGNTEAVNTHMQGNNKSGSHKKSKKKSVSGLAKCTSKDGTTPTVDLIGCRIKIWWPMDKKFYEGVVKSFDTHKSKHVVLYDDGDVEVLRLEKECWELVGGVQKPAKGSNSKKGSGYKKESGERKNRTLAASRQKKETDKMSPLSPVRGKRTPRKNLKYGQKGPSKSSLSRRSLLLGKPLTTSKSKADNLSSGESESEQKESTHGFSLSEHELSDKDDISYSDGKPGADADRLSGMEESKEEECPMENKDEDEPGTSQDSRGSDREISSSHEKPHADGSTEKSNDDAERSDSHGSVRDDAESHSTDQGDSESSSAAKSDEELSDDELLSTWKQRAGKSAGGNPFLFPLAYWVKRKRREAESTFAGFNMGDKFGQVKVMVVQGRRLVIRDFKSSDPYVILKLGNQTAKTKVINSCLNPVWNEEFHFSISEHAQVLKLQVFDKDHFKADDKMGNAHLSLQPLVASARLRKILGVTAEGTTLRKVIPESDNCLAADSSINWVNGEVVQDVWLRLCDVDSGDIELKIKLINLPSAAPSNYKRYLLDPDFEQGKPLANLSGFSRQAEECGSPTSRHEVGEIDTRSPFQSVKAAVTLFGETVTSGCSPKKATSKPISTFKKSKTAEEEKESQLNLALREVDSFKQQIRSTETTKGHALRELQNAKTTLQDLTSQLQTLYKSKRAALQETQAANARATQLQVTIASLRKAKEEAIFHSHLQETNNGIQVLQEQFNNVRASDLDSFTKTTSQLHLTKNTFQDIVAEERSLRSLVDSLQAELDSLKGHNSQFKVEADEAEALAENLRLSLDNSRPKGDAIQQFTCEAVQFLKEAEEMKKKMESLRQEAVTAQVAAKEAEGRLKLALREAEEAKAAETLASDQIHITEDGKVKLAVEKYEAFSKKVEEIRNEADTKVAAAMAQVEDITANEKELLMKVEAGLKEMQDMEVAIKEALKATEMAEAAKKVVEGQLRKKASRKRSWRIF</sequence>
<evidence type="ECO:0000256" key="7">
    <source>
        <dbReference type="ARBA" id="ARBA00022776"/>
    </source>
</evidence>
<keyword evidence="8" id="KW-0234">DNA repair</keyword>
<name>A0AAN8Y2T1_SOLBU</name>
<keyword evidence="6" id="KW-0227">DNA damage</keyword>
<feature type="compositionally biased region" description="Basic residues" evidence="13">
    <location>
        <begin position="1338"/>
        <end position="1347"/>
    </location>
</feature>
<dbReference type="InterPro" id="IPR000008">
    <property type="entry name" value="C2_dom"/>
</dbReference>
<dbReference type="Gene3D" id="2.60.40.150">
    <property type="entry name" value="C2 domain"/>
    <property type="match status" value="1"/>
</dbReference>
<evidence type="ECO:0000256" key="9">
    <source>
        <dbReference type="ARBA" id="ARBA00023242"/>
    </source>
</evidence>
<feature type="compositionally biased region" description="Basic and acidic residues" evidence="13">
    <location>
        <begin position="1580"/>
        <end position="1625"/>
    </location>
</feature>
<dbReference type="SMART" id="SM00239">
    <property type="entry name" value="C2"/>
    <property type="match status" value="1"/>
</dbReference>
<dbReference type="EMBL" id="JBANQN010000011">
    <property type="protein sequence ID" value="KAK6774853.1"/>
    <property type="molecule type" value="Genomic_DNA"/>
</dbReference>
<feature type="compositionally biased region" description="Polar residues" evidence="13">
    <location>
        <begin position="1500"/>
        <end position="1509"/>
    </location>
</feature>
<dbReference type="SUPFAM" id="SSF63748">
    <property type="entry name" value="Tudor/PWWP/MBT"/>
    <property type="match status" value="1"/>
</dbReference>
<keyword evidence="10" id="KW-0131">Cell cycle</keyword>
<dbReference type="SUPFAM" id="SSF48371">
    <property type="entry name" value="ARM repeat"/>
    <property type="match status" value="1"/>
</dbReference>
<feature type="compositionally biased region" description="Basic and acidic residues" evidence="13">
    <location>
        <begin position="1298"/>
        <end position="1313"/>
    </location>
</feature>
<keyword evidence="12" id="KW-0175">Coiled coil</keyword>
<dbReference type="Pfam" id="PF20168">
    <property type="entry name" value="PDS5"/>
    <property type="match status" value="1"/>
</dbReference>
<dbReference type="PANTHER" id="PTHR12663">
    <property type="entry name" value="ANDROGEN INDUCED INHIBITOR OF PROLIFERATION AS3 / PDS5-RELATED"/>
    <property type="match status" value="1"/>
</dbReference>
<evidence type="ECO:0000256" key="8">
    <source>
        <dbReference type="ARBA" id="ARBA00023204"/>
    </source>
</evidence>
<dbReference type="GO" id="GO:0007064">
    <property type="term" value="P:mitotic sister chromatid cohesion"/>
    <property type="evidence" value="ECO:0007669"/>
    <property type="project" value="InterPro"/>
</dbReference>
<dbReference type="InterPro" id="IPR039776">
    <property type="entry name" value="Pds5"/>
</dbReference>
<gene>
    <name evidence="15" type="ORF">RDI58_025854</name>
</gene>
<dbReference type="Pfam" id="PF05701">
    <property type="entry name" value="WEMBL"/>
    <property type="match status" value="1"/>
</dbReference>
<feature type="compositionally biased region" description="Basic and acidic residues" evidence="13">
    <location>
        <begin position="1516"/>
        <end position="1538"/>
    </location>
</feature>
<dbReference type="Gene3D" id="1.25.10.10">
    <property type="entry name" value="Leucine-rich Repeat Variant"/>
    <property type="match status" value="1"/>
</dbReference>
<keyword evidence="9" id="KW-0539">Nucleus</keyword>
<feature type="domain" description="C2" evidence="14">
    <location>
        <begin position="1675"/>
        <end position="1789"/>
    </location>
</feature>
<dbReference type="GO" id="GO:0051301">
    <property type="term" value="P:cell division"/>
    <property type="evidence" value="ECO:0007669"/>
    <property type="project" value="UniProtKB-KW"/>
</dbReference>
<comment type="function">
    <text evidence="11">Cohesin cofactor dispensable during the meiotic division but playing an important role in DNA repair by homologous recombination (HR) probably by helping SMC5/SMC6 complex. Regulator of sister chromatid cohesion in mitosis which may stabilize cohesin complex association with chromatin. May couple sister chromatid cohesion during mitosis to DNA replication. Cohesion ensures that chromosome partitioning is accurate in both meiotic and mitotic cells and plays an important role in DNA repair.</text>
</comment>
<feature type="coiled-coil region" evidence="12">
    <location>
        <begin position="2085"/>
        <end position="2221"/>
    </location>
</feature>
<dbReference type="SUPFAM" id="SSF49562">
    <property type="entry name" value="C2 domain (Calcium/lipid-binding domain, CaLB)"/>
    <property type="match status" value="1"/>
</dbReference>
<comment type="subcellular location">
    <subcellularLocation>
        <location evidence="1">Nucleus</location>
    </subcellularLocation>
</comment>
<evidence type="ECO:0000256" key="5">
    <source>
        <dbReference type="ARBA" id="ARBA00022737"/>
    </source>
</evidence>
<evidence type="ECO:0000256" key="3">
    <source>
        <dbReference type="ARBA" id="ARBA00006254"/>
    </source>
</evidence>
<dbReference type="CDD" id="cd04038">
    <property type="entry name" value="C2_ArfGAP"/>
    <property type="match status" value="1"/>
</dbReference>
<evidence type="ECO:0000256" key="1">
    <source>
        <dbReference type="ARBA" id="ARBA00004123"/>
    </source>
</evidence>
<dbReference type="Proteomes" id="UP001371456">
    <property type="component" value="Unassembled WGS sequence"/>
</dbReference>
<dbReference type="GO" id="GO:0006281">
    <property type="term" value="P:DNA repair"/>
    <property type="evidence" value="ECO:0007669"/>
    <property type="project" value="UniProtKB-KW"/>
</dbReference>
<evidence type="ECO:0000256" key="6">
    <source>
        <dbReference type="ARBA" id="ARBA00022763"/>
    </source>
</evidence>
<comment type="similarity">
    <text evidence="2">Belongs to the WEB family.</text>
</comment>
<dbReference type="PROSITE" id="PS50004">
    <property type="entry name" value="C2"/>
    <property type="match status" value="1"/>
</dbReference>
<comment type="caution">
    <text evidence="15">The sequence shown here is derived from an EMBL/GenBank/DDBJ whole genome shotgun (WGS) entry which is preliminary data.</text>
</comment>
<feature type="compositionally biased region" description="Basic and acidic residues" evidence="13">
    <location>
        <begin position="1545"/>
        <end position="1567"/>
    </location>
</feature>
<feature type="region of interest" description="Disordered" evidence="13">
    <location>
        <begin position="1422"/>
        <end position="1645"/>
    </location>
</feature>
<dbReference type="Pfam" id="PF00168">
    <property type="entry name" value="C2"/>
    <property type="match status" value="1"/>
</dbReference>
<evidence type="ECO:0000259" key="14">
    <source>
        <dbReference type="PROSITE" id="PS50004"/>
    </source>
</evidence>
<dbReference type="InterPro" id="IPR011989">
    <property type="entry name" value="ARM-like"/>
</dbReference>
<keyword evidence="7" id="KW-0498">Mitosis</keyword>
<dbReference type="FunFam" id="2.30.30.140:FF:000033">
    <property type="entry name" value="Binding protein"/>
    <property type="match status" value="1"/>
</dbReference>
<dbReference type="CDD" id="cd19953">
    <property type="entry name" value="PDS5"/>
    <property type="match status" value="1"/>
</dbReference>
<protein>
    <recommendedName>
        <fullName evidence="14">C2 domain-containing protein</fullName>
    </recommendedName>
</protein>
<dbReference type="GO" id="GO:0009556">
    <property type="term" value="P:microsporogenesis"/>
    <property type="evidence" value="ECO:0007669"/>
    <property type="project" value="UniProtKB-ARBA"/>
</dbReference>
<evidence type="ECO:0000256" key="2">
    <source>
        <dbReference type="ARBA" id="ARBA00005485"/>
    </source>
</evidence>
<dbReference type="PANTHER" id="PTHR12663:SF0">
    <property type="entry name" value="PRECOCIOUS DISSOCIATION OF SISTERS 5, ISOFORM A"/>
    <property type="match status" value="1"/>
</dbReference>
<evidence type="ECO:0000256" key="10">
    <source>
        <dbReference type="ARBA" id="ARBA00023306"/>
    </source>
</evidence>
<dbReference type="InterPro" id="IPR008545">
    <property type="entry name" value="Web"/>
</dbReference>
<reference evidence="15 16" key="1">
    <citation type="submission" date="2024-02" db="EMBL/GenBank/DDBJ databases">
        <title>de novo genome assembly of Solanum bulbocastanum strain 11H21.</title>
        <authorList>
            <person name="Hosaka A.J."/>
        </authorList>
    </citation>
    <scope>NUCLEOTIDE SEQUENCE [LARGE SCALE GENOMIC DNA]</scope>
    <source>
        <tissue evidence="15">Young leaves</tissue>
    </source>
</reference>
<keyword evidence="4" id="KW-0132">Cell division</keyword>
<evidence type="ECO:0000313" key="16">
    <source>
        <dbReference type="Proteomes" id="UP001371456"/>
    </source>
</evidence>
<evidence type="ECO:0000256" key="11">
    <source>
        <dbReference type="ARBA" id="ARBA00058864"/>
    </source>
</evidence>
<proteinExistence type="inferred from homology"/>
<dbReference type="InterPro" id="IPR016024">
    <property type="entry name" value="ARM-type_fold"/>
</dbReference>
<comment type="similarity">
    <text evidence="3">Belongs to the PDS5 family.</text>
</comment>
<dbReference type="CDD" id="cd20404">
    <property type="entry name" value="Tudor_Agenet_AtEML-like"/>
    <property type="match status" value="1"/>
</dbReference>
<feature type="compositionally biased region" description="Basic residues" evidence="13">
    <location>
        <begin position="1285"/>
        <end position="1297"/>
    </location>
</feature>
<feature type="coiled-coil region" evidence="12">
    <location>
        <begin position="1939"/>
        <end position="2001"/>
    </location>
</feature>
<keyword evidence="5" id="KW-0677">Repeat</keyword>
<evidence type="ECO:0000313" key="15">
    <source>
        <dbReference type="EMBL" id="KAK6774853.1"/>
    </source>
</evidence>
<feature type="region of interest" description="Disordered" evidence="13">
    <location>
        <begin position="1195"/>
        <end position="1313"/>
    </location>
</feature>
<evidence type="ECO:0000256" key="12">
    <source>
        <dbReference type="SAM" id="Coils"/>
    </source>
</evidence>